<dbReference type="Proteomes" id="UP000231742">
    <property type="component" value="Unassembled WGS sequence"/>
</dbReference>
<dbReference type="SUPFAM" id="SSF51735">
    <property type="entry name" value="NAD(P)-binding Rossmann-fold domains"/>
    <property type="match status" value="1"/>
</dbReference>
<gene>
    <name evidence="4" type="ORF">CLV85_1428</name>
</gene>
<dbReference type="PROSITE" id="PS00061">
    <property type="entry name" value="ADH_SHORT"/>
    <property type="match status" value="1"/>
</dbReference>
<keyword evidence="5" id="KW-1185">Reference proteome</keyword>
<feature type="region of interest" description="Disordered" evidence="3">
    <location>
        <begin position="180"/>
        <end position="200"/>
    </location>
</feature>
<dbReference type="FunFam" id="3.40.50.720:FF:000084">
    <property type="entry name" value="Short-chain dehydrogenase reductase"/>
    <property type="match status" value="1"/>
</dbReference>
<comment type="caution">
    <text evidence="4">The sequence shown here is derived from an EMBL/GenBank/DDBJ whole genome shotgun (WGS) entry which is preliminary data.</text>
</comment>
<name>A0A2M9D937_9MICO</name>
<dbReference type="PRINTS" id="PR00080">
    <property type="entry name" value="SDRFAMILY"/>
</dbReference>
<dbReference type="Pfam" id="PF13561">
    <property type="entry name" value="adh_short_C2"/>
    <property type="match status" value="1"/>
</dbReference>
<sequence>MSRFDGKVVLISGGARGMGESHSRGVVAEGGKVVITDVLDAEGQALADELGENAIYAHLDVTKEDEWNAAVKLAVDTFGGLNVLINNAGIVNFGTLDGYTEKDWSLIIGINLTGSFLGIRAAAPELVKNETSAIVNISSTAGMQGFAALHGYTASKFGLRGLTKSVAMELGPQGVRVNSVHPGNIRTPMTDGLGIDETRTPIPRLGEAEEVTKMVLFLASEDSSYSTGSEFIIDGGVLAGEGAVPQ</sequence>
<evidence type="ECO:0000256" key="1">
    <source>
        <dbReference type="ARBA" id="ARBA00006484"/>
    </source>
</evidence>
<evidence type="ECO:0000256" key="2">
    <source>
        <dbReference type="ARBA" id="ARBA00023002"/>
    </source>
</evidence>
<accession>A0A2M9D937</accession>
<dbReference type="InterPro" id="IPR036291">
    <property type="entry name" value="NAD(P)-bd_dom_sf"/>
</dbReference>
<dbReference type="GO" id="GO:0016616">
    <property type="term" value="F:oxidoreductase activity, acting on the CH-OH group of donors, NAD or NADP as acceptor"/>
    <property type="evidence" value="ECO:0007669"/>
    <property type="project" value="TreeGrafter"/>
</dbReference>
<dbReference type="PANTHER" id="PTHR42760:SF133">
    <property type="entry name" value="3-OXOACYL-[ACYL-CARRIER-PROTEIN] REDUCTASE"/>
    <property type="match status" value="1"/>
</dbReference>
<evidence type="ECO:0000256" key="3">
    <source>
        <dbReference type="SAM" id="MobiDB-lite"/>
    </source>
</evidence>
<comment type="similarity">
    <text evidence="1">Belongs to the short-chain dehydrogenases/reductases (SDR) family.</text>
</comment>
<dbReference type="PRINTS" id="PR00081">
    <property type="entry name" value="GDHRDH"/>
</dbReference>
<dbReference type="OrthoDB" id="286404at2"/>
<dbReference type="PANTHER" id="PTHR42760">
    <property type="entry name" value="SHORT-CHAIN DEHYDROGENASES/REDUCTASES FAMILY MEMBER"/>
    <property type="match status" value="1"/>
</dbReference>
<organism evidence="4 5">
    <name type="scientific">Salinibacterium amurskyense</name>
    <dbReference type="NCBI Taxonomy" id="205941"/>
    <lineage>
        <taxon>Bacteria</taxon>
        <taxon>Bacillati</taxon>
        <taxon>Actinomycetota</taxon>
        <taxon>Actinomycetes</taxon>
        <taxon>Micrococcales</taxon>
        <taxon>Microbacteriaceae</taxon>
        <taxon>Salinibacterium</taxon>
    </lineage>
</organism>
<evidence type="ECO:0000313" key="4">
    <source>
        <dbReference type="EMBL" id="PJJ82235.1"/>
    </source>
</evidence>
<evidence type="ECO:0000313" key="5">
    <source>
        <dbReference type="Proteomes" id="UP000231742"/>
    </source>
</evidence>
<proteinExistence type="inferred from homology"/>
<dbReference type="EMBL" id="PGFH01000001">
    <property type="protein sequence ID" value="PJJ82235.1"/>
    <property type="molecule type" value="Genomic_DNA"/>
</dbReference>
<protein>
    <submittedName>
        <fullName evidence="4">3alpha(Or 20beta)-hydroxysteroid dehydrogenase</fullName>
    </submittedName>
</protein>
<dbReference type="RefSeq" id="WP_100388848.1">
    <property type="nucleotide sequence ID" value="NZ_BMZU01000001.1"/>
</dbReference>
<dbReference type="Gene3D" id="3.40.50.720">
    <property type="entry name" value="NAD(P)-binding Rossmann-like Domain"/>
    <property type="match status" value="1"/>
</dbReference>
<dbReference type="InterPro" id="IPR002347">
    <property type="entry name" value="SDR_fam"/>
</dbReference>
<reference evidence="4 5" key="1">
    <citation type="submission" date="2017-11" db="EMBL/GenBank/DDBJ databases">
        <title>Genomic Encyclopedia of Archaeal and Bacterial Type Strains, Phase II (KMG-II): From Individual Species to Whole Genera.</title>
        <authorList>
            <person name="Goeker M."/>
        </authorList>
    </citation>
    <scope>NUCLEOTIDE SEQUENCE [LARGE SCALE GENOMIC DNA]</scope>
    <source>
        <strain evidence="4 5">DSM 16400</strain>
    </source>
</reference>
<keyword evidence="2" id="KW-0560">Oxidoreductase</keyword>
<dbReference type="AlphaFoldDB" id="A0A2M9D937"/>
<dbReference type="InterPro" id="IPR020904">
    <property type="entry name" value="Sc_DH/Rdtase_CS"/>
</dbReference>